<dbReference type="InterPro" id="IPR036388">
    <property type="entry name" value="WH-like_DNA-bd_sf"/>
</dbReference>
<dbReference type="SUPFAM" id="SSF46785">
    <property type="entry name" value="Winged helix' DNA-binding domain"/>
    <property type="match status" value="1"/>
</dbReference>
<evidence type="ECO:0000256" key="2">
    <source>
        <dbReference type="ARBA" id="ARBA00023125"/>
    </source>
</evidence>
<dbReference type="SMART" id="SM00419">
    <property type="entry name" value="HTH_CRP"/>
    <property type="match status" value="1"/>
</dbReference>
<dbReference type="PANTHER" id="PTHR24567">
    <property type="entry name" value="CRP FAMILY TRANSCRIPTIONAL REGULATORY PROTEIN"/>
    <property type="match status" value="1"/>
</dbReference>
<name>A0A918IVD5_9FLAO</name>
<dbReference type="GO" id="GO:0003677">
    <property type="term" value="F:DNA binding"/>
    <property type="evidence" value="ECO:0007669"/>
    <property type="project" value="UniProtKB-KW"/>
</dbReference>
<dbReference type="Pfam" id="PF13545">
    <property type="entry name" value="HTH_Crp_2"/>
    <property type="match status" value="1"/>
</dbReference>
<keyword evidence="1" id="KW-0805">Transcription regulation</keyword>
<dbReference type="GO" id="GO:0005829">
    <property type="term" value="C:cytosol"/>
    <property type="evidence" value="ECO:0007669"/>
    <property type="project" value="TreeGrafter"/>
</dbReference>
<feature type="domain" description="Cyclic nucleotide-binding" evidence="4">
    <location>
        <begin position="18"/>
        <end position="93"/>
    </location>
</feature>
<dbReference type="AlphaFoldDB" id="A0A918IVD5"/>
<dbReference type="PROSITE" id="PS50042">
    <property type="entry name" value="CNMP_BINDING_3"/>
    <property type="match status" value="1"/>
</dbReference>
<dbReference type="Gene3D" id="2.60.120.10">
    <property type="entry name" value="Jelly Rolls"/>
    <property type="match status" value="1"/>
</dbReference>
<dbReference type="PROSITE" id="PS51063">
    <property type="entry name" value="HTH_CRP_2"/>
    <property type="match status" value="1"/>
</dbReference>
<comment type="caution">
    <text evidence="6">The sequence shown here is derived from an EMBL/GenBank/DDBJ whole genome shotgun (WGS) entry which is preliminary data.</text>
</comment>
<evidence type="ECO:0000256" key="1">
    <source>
        <dbReference type="ARBA" id="ARBA00023015"/>
    </source>
</evidence>
<evidence type="ECO:0000313" key="7">
    <source>
        <dbReference type="Proteomes" id="UP000634668"/>
    </source>
</evidence>
<dbReference type="InterPro" id="IPR014710">
    <property type="entry name" value="RmlC-like_jellyroll"/>
</dbReference>
<evidence type="ECO:0008006" key="8">
    <source>
        <dbReference type="Google" id="ProtNLM"/>
    </source>
</evidence>
<reference evidence="6" key="1">
    <citation type="journal article" date="2014" name="Int. J. Syst. Evol. Microbiol.">
        <title>Complete genome sequence of Corynebacterium casei LMG S-19264T (=DSM 44701T), isolated from a smear-ripened cheese.</title>
        <authorList>
            <consortium name="US DOE Joint Genome Institute (JGI-PGF)"/>
            <person name="Walter F."/>
            <person name="Albersmeier A."/>
            <person name="Kalinowski J."/>
            <person name="Ruckert C."/>
        </authorList>
    </citation>
    <scope>NUCLEOTIDE SEQUENCE</scope>
    <source>
        <strain evidence="6">KCTC 12113</strain>
    </source>
</reference>
<dbReference type="RefSeq" id="WP_026812592.1">
    <property type="nucleotide sequence ID" value="NZ_BMWP01000009.1"/>
</dbReference>
<proteinExistence type="predicted"/>
<organism evidence="6 7">
    <name type="scientific">Arenibacter certesii</name>
    <dbReference type="NCBI Taxonomy" id="228955"/>
    <lineage>
        <taxon>Bacteria</taxon>
        <taxon>Pseudomonadati</taxon>
        <taxon>Bacteroidota</taxon>
        <taxon>Flavobacteriia</taxon>
        <taxon>Flavobacteriales</taxon>
        <taxon>Flavobacteriaceae</taxon>
        <taxon>Arenibacter</taxon>
    </lineage>
</organism>
<dbReference type="Pfam" id="PF00027">
    <property type="entry name" value="cNMP_binding"/>
    <property type="match status" value="1"/>
</dbReference>
<evidence type="ECO:0000313" key="6">
    <source>
        <dbReference type="EMBL" id="GGW32534.1"/>
    </source>
</evidence>
<dbReference type="PANTHER" id="PTHR24567:SF26">
    <property type="entry name" value="REGULATORY PROTEIN YEIL"/>
    <property type="match status" value="1"/>
</dbReference>
<dbReference type="Gene3D" id="1.10.10.10">
    <property type="entry name" value="Winged helix-like DNA-binding domain superfamily/Winged helix DNA-binding domain"/>
    <property type="match status" value="1"/>
</dbReference>
<dbReference type="InterPro" id="IPR000595">
    <property type="entry name" value="cNMP-bd_dom"/>
</dbReference>
<sequence>MDAIKSTEYFKKIRDNNLFTDINDKSLLELIAIANPCYWPERTCILQSDQELHKFYIITLGIVKAYDYDSINDREIVLSLLTENDVLNVCSLIGEGSTSLYYETLIPTEVLYIPLNRMREWSLKNPLFFKQILVYVLKKMNHLEDVVSDICLKDTSTRLAKLLLQYTNKSTNKIETIDGFTHNQLAGLIGTTRAVLNRHLQEFKEEGILDIRRKHIEIIDSTLLYKKASHFSF</sequence>
<gene>
    <name evidence="6" type="ORF">GCM10007383_17080</name>
</gene>
<dbReference type="SUPFAM" id="SSF51206">
    <property type="entry name" value="cAMP-binding domain-like"/>
    <property type="match status" value="1"/>
</dbReference>
<evidence type="ECO:0000259" key="4">
    <source>
        <dbReference type="PROSITE" id="PS50042"/>
    </source>
</evidence>
<dbReference type="Proteomes" id="UP000634668">
    <property type="component" value="Unassembled WGS sequence"/>
</dbReference>
<reference evidence="6" key="2">
    <citation type="submission" date="2020-09" db="EMBL/GenBank/DDBJ databases">
        <authorList>
            <person name="Sun Q."/>
            <person name="Kim S."/>
        </authorList>
    </citation>
    <scope>NUCLEOTIDE SEQUENCE</scope>
    <source>
        <strain evidence="6">KCTC 12113</strain>
    </source>
</reference>
<dbReference type="EMBL" id="BMWP01000009">
    <property type="protein sequence ID" value="GGW32534.1"/>
    <property type="molecule type" value="Genomic_DNA"/>
</dbReference>
<dbReference type="GO" id="GO:0003700">
    <property type="term" value="F:DNA-binding transcription factor activity"/>
    <property type="evidence" value="ECO:0007669"/>
    <property type="project" value="TreeGrafter"/>
</dbReference>
<evidence type="ECO:0000259" key="5">
    <source>
        <dbReference type="PROSITE" id="PS51063"/>
    </source>
</evidence>
<dbReference type="InterPro" id="IPR018490">
    <property type="entry name" value="cNMP-bd_dom_sf"/>
</dbReference>
<keyword evidence="2" id="KW-0238">DNA-binding</keyword>
<dbReference type="InterPro" id="IPR036390">
    <property type="entry name" value="WH_DNA-bd_sf"/>
</dbReference>
<dbReference type="InterPro" id="IPR050397">
    <property type="entry name" value="Env_Response_Regulators"/>
</dbReference>
<protein>
    <recommendedName>
        <fullName evidence="8">Crp/Fnr family transcriptional regulator</fullName>
    </recommendedName>
</protein>
<evidence type="ECO:0000256" key="3">
    <source>
        <dbReference type="ARBA" id="ARBA00023163"/>
    </source>
</evidence>
<keyword evidence="7" id="KW-1185">Reference proteome</keyword>
<accession>A0A918IVD5</accession>
<keyword evidence="3" id="KW-0804">Transcription</keyword>
<feature type="domain" description="HTH crp-type" evidence="5">
    <location>
        <begin position="153"/>
        <end position="222"/>
    </location>
</feature>
<dbReference type="InterPro" id="IPR012318">
    <property type="entry name" value="HTH_CRP"/>
</dbReference>